<dbReference type="PROSITE" id="PS51186">
    <property type="entry name" value="GNAT"/>
    <property type="match status" value="1"/>
</dbReference>
<keyword evidence="3" id="KW-1185">Reference proteome</keyword>
<dbReference type="SUPFAM" id="SSF55729">
    <property type="entry name" value="Acyl-CoA N-acyltransferases (Nat)"/>
    <property type="match status" value="1"/>
</dbReference>
<dbReference type="EMBL" id="BATB01000030">
    <property type="protein sequence ID" value="GAD56206.1"/>
    <property type="molecule type" value="Genomic_DNA"/>
</dbReference>
<evidence type="ECO:0000313" key="3">
    <source>
        <dbReference type="Proteomes" id="UP000016566"/>
    </source>
</evidence>
<name>U2YM35_9RHOB</name>
<keyword evidence="2" id="KW-0808">Transferase</keyword>
<proteinExistence type="predicted"/>
<organism evidence="2 3">
    <name type="scientific">Limimaricola cinnabarinus LL-001</name>
    <dbReference type="NCBI Taxonomy" id="1337093"/>
    <lineage>
        <taxon>Bacteria</taxon>
        <taxon>Pseudomonadati</taxon>
        <taxon>Pseudomonadota</taxon>
        <taxon>Alphaproteobacteria</taxon>
        <taxon>Rhodobacterales</taxon>
        <taxon>Paracoccaceae</taxon>
        <taxon>Limimaricola</taxon>
    </lineage>
</organism>
<dbReference type="CDD" id="cd04301">
    <property type="entry name" value="NAT_SF"/>
    <property type="match status" value="1"/>
</dbReference>
<dbReference type="Proteomes" id="UP000016566">
    <property type="component" value="Unassembled WGS sequence"/>
</dbReference>
<evidence type="ECO:0000259" key="1">
    <source>
        <dbReference type="PROSITE" id="PS51186"/>
    </source>
</evidence>
<dbReference type="OrthoDB" id="7301318at2"/>
<evidence type="ECO:0000313" key="2">
    <source>
        <dbReference type="EMBL" id="GAD56206.1"/>
    </source>
</evidence>
<protein>
    <submittedName>
        <fullName evidence="2">Histone acetyltransferase HPA2 and related acetyltransferases</fullName>
    </submittedName>
</protein>
<dbReference type="InterPro" id="IPR000182">
    <property type="entry name" value="GNAT_dom"/>
</dbReference>
<accession>U2YM35</accession>
<dbReference type="Gene3D" id="3.40.630.30">
    <property type="match status" value="1"/>
</dbReference>
<dbReference type="InterPro" id="IPR016181">
    <property type="entry name" value="Acyl_CoA_acyltransferase"/>
</dbReference>
<dbReference type="Pfam" id="PF00583">
    <property type="entry name" value="Acetyltransf_1"/>
    <property type="match status" value="1"/>
</dbReference>
<dbReference type="eggNOG" id="COG0456">
    <property type="taxonomic scope" value="Bacteria"/>
</dbReference>
<dbReference type="RefSeq" id="WP_021694307.1">
    <property type="nucleotide sequence ID" value="NZ_BATB01000030.1"/>
</dbReference>
<dbReference type="AlphaFoldDB" id="U2YM35"/>
<dbReference type="STRING" id="1337093.MBELCI_2258"/>
<dbReference type="GO" id="GO:0016747">
    <property type="term" value="F:acyltransferase activity, transferring groups other than amino-acyl groups"/>
    <property type="evidence" value="ECO:0007669"/>
    <property type="project" value="InterPro"/>
</dbReference>
<gene>
    <name evidence="2" type="ORF">MBELCI_2258</name>
</gene>
<feature type="domain" description="N-acetyltransferase" evidence="1">
    <location>
        <begin position="85"/>
        <end position="228"/>
    </location>
</feature>
<comment type="caution">
    <text evidence="2">The sequence shown here is derived from an EMBL/GenBank/DDBJ whole genome shotgun (WGS) entry which is preliminary data.</text>
</comment>
<sequence length="228" mass="23431">MTPEAGFAALAATWPAHALRDLGPVRLRDGAGGGSRVSAATLEGPFGLPEIEAAETAMRAEGRAPLFMVRAGEARLDAALAARGYAVLDPTLILAAPLSALDGITPNANWPPSPAQIAIWADGGIGPARNAVMARVAGTRAVLSHPGGCAFVANHGEIAMLHALEVLVPMRRRGVGRALMAMAAGWARAEGARVLALAVTRANGSARSLYAGLGYGEVTSYHYRRAPA</sequence>
<reference evidence="2" key="1">
    <citation type="journal article" date="2013" name="Genome Announc.">
        <title>Draft Genome Sequence of Loktanella cinnabarina LL-001T, Isolated from Deep-Sea Floor Sediment.</title>
        <authorList>
            <person name="Nishi S."/>
            <person name="Tsubouchi T."/>
            <person name="Takaki Y."/>
            <person name="Koyanagi R."/>
            <person name="Satoh N."/>
            <person name="Maruyama T."/>
            <person name="Hatada Y."/>
        </authorList>
    </citation>
    <scope>NUCLEOTIDE SEQUENCE [LARGE SCALE GENOMIC DNA]</scope>
    <source>
        <strain evidence="2">LL-001</strain>
    </source>
</reference>